<name>A0A840BNC0_9RHOO</name>
<dbReference type="InterPro" id="IPR019734">
    <property type="entry name" value="TPR_rpt"/>
</dbReference>
<keyword evidence="2 3" id="KW-0802">TPR repeat</keyword>
<evidence type="ECO:0000313" key="6">
    <source>
        <dbReference type="Proteomes" id="UP000561045"/>
    </source>
</evidence>
<dbReference type="PROSITE" id="PS50005">
    <property type="entry name" value="TPR"/>
    <property type="match status" value="1"/>
</dbReference>
<evidence type="ECO:0000313" key="5">
    <source>
        <dbReference type="EMBL" id="MBB4012999.1"/>
    </source>
</evidence>
<dbReference type="PANTHER" id="PTHR45586">
    <property type="entry name" value="TPR REPEAT-CONTAINING PROTEIN PA4667"/>
    <property type="match status" value="1"/>
</dbReference>
<feature type="signal peptide" evidence="4">
    <location>
        <begin position="1"/>
        <end position="28"/>
    </location>
</feature>
<dbReference type="Proteomes" id="UP000561045">
    <property type="component" value="Unassembled WGS sequence"/>
</dbReference>
<dbReference type="Gene3D" id="1.25.40.10">
    <property type="entry name" value="Tetratricopeptide repeat domain"/>
    <property type="match status" value="2"/>
</dbReference>
<evidence type="ECO:0000256" key="2">
    <source>
        <dbReference type="ARBA" id="ARBA00022803"/>
    </source>
</evidence>
<evidence type="ECO:0000256" key="1">
    <source>
        <dbReference type="ARBA" id="ARBA00022737"/>
    </source>
</evidence>
<dbReference type="PANTHER" id="PTHR45586:SF16">
    <property type="entry name" value="DOMAIN PROTEIN, PUTATIVE-RELATED"/>
    <property type="match status" value="1"/>
</dbReference>
<dbReference type="SMART" id="SM00028">
    <property type="entry name" value="TPR"/>
    <property type="match status" value="8"/>
</dbReference>
<dbReference type="AlphaFoldDB" id="A0A840BNC0"/>
<comment type="caution">
    <text evidence="5">The sequence shown here is derived from an EMBL/GenBank/DDBJ whole genome shotgun (WGS) entry which is preliminary data.</text>
</comment>
<dbReference type="SUPFAM" id="SSF48452">
    <property type="entry name" value="TPR-like"/>
    <property type="match status" value="2"/>
</dbReference>
<dbReference type="EMBL" id="JACIET010000001">
    <property type="protein sequence ID" value="MBB4012999.1"/>
    <property type="molecule type" value="Genomic_DNA"/>
</dbReference>
<accession>A0A840BNC0</accession>
<feature type="chain" id="PRO_5032691383" evidence="4">
    <location>
        <begin position="29"/>
        <end position="576"/>
    </location>
</feature>
<keyword evidence="6" id="KW-1185">Reference proteome</keyword>
<evidence type="ECO:0000256" key="3">
    <source>
        <dbReference type="PROSITE-ProRule" id="PRU00339"/>
    </source>
</evidence>
<dbReference type="RefSeq" id="WP_183634760.1">
    <property type="nucleotide sequence ID" value="NZ_BAABLE010000011.1"/>
</dbReference>
<sequence>MSSRPLLVSISRLALGLCLATSVSAARADEMQADSAAPEAKAADLPSALTPQILYQFLLSEIAGARGNLELASQGYLDLARKTRDPRIARRAAEVALYARRVPDALEAARLWSALEPENMQAVQMLAGLLAGGMGRLDELEPQLARILSRSPEGPANLLMALNATLQRYPDKVEVQRSIDRLSEPYLKLPEAYFARAHAAFNAGDSETALRLLEQALERKADWEPAALLKAQLQQQQGRVKDALAFLDAYRAKNPKSFDAHLAYARLLASDRQYAASRSEFEKLVKLAPDNGEVGYTYALLLLQAGEPAAAEAEFQRLLVLGKPDPDTVRMQIAQLQEEQKRTTEAITSYRAITGGAQRNTAWIRAALLQARGGDVAGARAELAHLRQSYPKDANTFLLGEAQILREINRPAEAYALLDAAIRKQPDQTDLIYDRALLAERLGKFDEMERDLRRLIKLKPDEAQSYNALGYSLADRNIRLVEAQELIRKALDLAPDDAFILDSMGWVLFRKGDLTAAYESLKRAFDLRPDPEIAAHIGEVLWQMGRRDEARKTWQDSLNSHPQNEELVKVIKRFSE</sequence>
<dbReference type="InterPro" id="IPR051012">
    <property type="entry name" value="CellSynth/LPSAsmb/PSIAsmb"/>
</dbReference>
<keyword evidence="4" id="KW-0732">Signal</keyword>
<dbReference type="Pfam" id="PF13432">
    <property type="entry name" value="TPR_16"/>
    <property type="match status" value="3"/>
</dbReference>
<dbReference type="Pfam" id="PF14559">
    <property type="entry name" value="TPR_19"/>
    <property type="match status" value="2"/>
</dbReference>
<reference evidence="5 6" key="1">
    <citation type="submission" date="2020-08" db="EMBL/GenBank/DDBJ databases">
        <title>Genomic Encyclopedia of Type Strains, Phase IV (KMG-IV): sequencing the most valuable type-strain genomes for metagenomic binning, comparative biology and taxonomic classification.</title>
        <authorList>
            <person name="Goeker M."/>
        </authorList>
    </citation>
    <scope>NUCLEOTIDE SEQUENCE [LARGE SCALE GENOMIC DNA]</scope>
    <source>
        <strain evidence="5 6">DSM 106739</strain>
    </source>
</reference>
<organism evidence="5 6">
    <name type="scientific">Niveibacterium umoris</name>
    <dbReference type="NCBI Taxonomy" id="1193620"/>
    <lineage>
        <taxon>Bacteria</taxon>
        <taxon>Pseudomonadati</taxon>
        <taxon>Pseudomonadota</taxon>
        <taxon>Betaproteobacteria</taxon>
        <taxon>Rhodocyclales</taxon>
        <taxon>Rhodocyclaceae</taxon>
        <taxon>Niveibacterium</taxon>
    </lineage>
</organism>
<protein>
    <submittedName>
        <fullName evidence="5">Tetratricopeptide (TPR) repeat protein</fullName>
    </submittedName>
</protein>
<feature type="repeat" description="TPR" evidence="3">
    <location>
        <begin position="498"/>
        <end position="531"/>
    </location>
</feature>
<keyword evidence="1" id="KW-0677">Repeat</keyword>
<evidence type="ECO:0000256" key="4">
    <source>
        <dbReference type="SAM" id="SignalP"/>
    </source>
</evidence>
<gene>
    <name evidence="5" type="ORF">GGR36_002307</name>
</gene>
<dbReference type="InterPro" id="IPR011990">
    <property type="entry name" value="TPR-like_helical_dom_sf"/>
</dbReference>
<proteinExistence type="predicted"/>